<name>A0A2M7EK62_9BACT</name>
<evidence type="ECO:0000256" key="1">
    <source>
        <dbReference type="SAM" id="MobiDB-lite"/>
    </source>
</evidence>
<proteinExistence type="predicted"/>
<reference evidence="3" key="1">
    <citation type="submission" date="2017-09" db="EMBL/GenBank/DDBJ databases">
        <title>Depth-based differentiation of microbial function through sediment-hosted aquifers and enrichment of novel symbionts in the deep terrestrial subsurface.</title>
        <authorList>
            <person name="Probst A.J."/>
            <person name="Ladd B."/>
            <person name="Jarett J.K."/>
            <person name="Geller-Mcgrath D.E."/>
            <person name="Sieber C.M.K."/>
            <person name="Emerson J.B."/>
            <person name="Anantharaman K."/>
            <person name="Thomas B.C."/>
            <person name="Malmstrom R."/>
            <person name="Stieglmeier M."/>
            <person name="Klingl A."/>
            <person name="Woyke T."/>
            <person name="Ryan C.M."/>
            <person name="Banfield J.F."/>
        </authorList>
    </citation>
    <scope>NUCLEOTIDE SEQUENCE [LARGE SCALE GENOMIC DNA]</scope>
</reference>
<organism evidence="2 3">
    <name type="scientific">Candidatus Roizmanbacteria bacterium CG17_big_fil_post_rev_8_21_14_2_50_39_7</name>
    <dbReference type="NCBI Taxonomy" id="1974858"/>
    <lineage>
        <taxon>Bacteria</taxon>
        <taxon>Candidatus Roizmaniibacteriota</taxon>
    </lineage>
</organism>
<sequence length="220" mass="23561">MNPAIESLPPVQVPAEGPTPQNTPDGSPLLMADESKANSVGIPVSQDEEQLLQHAGRQAEKGPDNQSSLEYSRPEASVQSSDEEEAAVREAAMQQIARNEKMNPAKLMSGMSEEDGNEFPTAPERPVEVEAAAESRHIGGSPYKVISEKKSLFASIAGGIKNIITAPARALNKVKETTSSAWNWILQQKDAFIVKLKNLKPLPKSDNASPSTQTPTPTPA</sequence>
<evidence type="ECO:0000313" key="2">
    <source>
        <dbReference type="EMBL" id="PIV70943.1"/>
    </source>
</evidence>
<gene>
    <name evidence="2" type="ORF">COW57_02405</name>
</gene>
<dbReference type="Proteomes" id="UP000228762">
    <property type="component" value="Unassembled WGS sequence"/>
</dbReference>
<protein>
    <submittedName>
        <fullName evidence="2">Uncharacterized protein</fullName>
    </submittedName>
</protein>
<feature type="region of interest" description="Disordered" evidence="1">
    <location>
        <begin position="1"/>
        <end position="122"/>
    </location>
</feature>
<dbReference type="EMBL" id="PFEV01000111">
    <property type="protein sequence ID" value="PIV70943.1"/>
    <property type="molecule type" value="Genomic_DNA"/>
</dbReference>
<feature type="region of interest" description="Disordered" evidence="1">
    <location>
        <begin position="201"/>
        <end position="220"/>
    </location>
</feature>
<evidence type="ECO:0000313" key="3">
    <source>
        <dbReference type="Proteomes" id="UP000228762"/>
    </source>
</evidence>
<dbReference type="AlphaFoldDB" id="A0A2M7EK62"/>
<comment type="caution">
    <text evidence="2">The sequence shown here is derived from an EMBL/GenBank/DDBJ whole genome shotgun (WGS) entry which is preliminary data.</text>
</comment>
<feature type="compositionally biased region" description="Low complexity" evidence="1">
    <location>
        <begin position="209"/>
        <end position="220"/>
    </location>
</feature>
<accession>A0A2M7EK62</accession>